<keyword evidence="2" id="KW-1185">Reference proteome</keyword>
<evidence type="ECO:0000313" key="2">
    <source>
        <dbReference type="Proteomes" id="UP000589818"/>
    </source>
</evidence>
<accession>A0ACC5MG31</accession>
<evidence type="ECO:0000313" key="1">
    <source>
        <dbReference type="EMBL" id="MBB2887671.1"/>
    </source>
</evidence>
<organism evidence="1 2">
    <name type="scientific">Pseudomonas umsongensis</name>
    <dbReference type="NCBI Taxonomy" id="198618"/>
    <lineage>
        <taxon>Bacteria</taxon>
        <taxon>Pseudomonadati</taxon>
        <taxon>Pseudomonadota</taxon>
        <taxon>Gammaproteobacteria</taxon>
        <taxon>Pseudomonadales</taxon>
        <taxon>Pseudomonadaceae</taxon>
        <taxon>Pseudomonas</taxon>
    </lineage>
</organism>
<protein>
    <submittedName>
        <fullName evidence="1">Uncharacterized protein</fullName>
    </submittedName>
</protein>
<name>A0ACC5MG31_9PSED</name>
<dbReference type="Proteomes" id="UP000589818">
    <property type="component" value="Unassembled WGS sequence"/>
</dbReference>
<dbReference type="EMBL" id="JACHVR010000002">
    <property type="protein sequence ID" value="MBB2887671.1"/>
    <property type="molecule type" value="Genomic_DNA"/>
</dbReference>
<proteinExistence type="predicted"/>
<gene>
    <name evidence="1" type="ORF">FHR69_003611</name>
</gene>
<comment type="caution">
    <text evidence="1">The sequence shown here is derived from an EMBL/GenBank/DDBJ whole genome shotgun (WGS) entry which is preliminary data.</text>
</comment>
<reference evidence="1" key="1">
    <citation type="submission" date="2020-08" db="EMBL/GenBank/DDBJ databases">
        <title>Plant associated metagenomes--Microbial community diversity and host control of community assembly across model and emerging plant ecological genomics systems.</title>
        <authorList>
            <person name="Dangl J."/>
        </authorList>
    </citation>
    <scope>NUCLEOTIDE SEQUENCE</scope>
    <source>
        <strain evidence="1">KD5</strain>
    </source>
</reference>
<sequence length="171" mass="18748">MLNTLQNTPLWVYAIFLLLCYYGVKALSPTHESKTSLLVTPPLLLGWSLYSLNLTLSPQISIGCWLAAVILGSLAALVVFARKGIELDDPETGLIVPGTAKTLVLYLLFFAVNYYFGYQDEVHPEFAVTVEMVLLKATASGFVCGLISGRALKFYRVLLTLQAKRPQMSAG</sequence>